<dbReference type="RefSeq" id="WP_246431802.1">
    <property type="nucleotide sequence ID" value="NZ_CBCSLB010000033.1"/>
</dbReference>
<sequence>MSAGLTEKLSKPIIAKPSFWPALATLFFGSFVGMYHVVSLNVSLPGFIGIFHTDLGKVQWIITGFSLACGVIAPASGYAGDRFGVSYFAWRALRLPRCSAPSLGIFTRLSPSAFCRVYSAD</sequence>
<evidence type="ECO:0000256" key="1">
    <source>
        <dbReference type="SAM" id="Phobius"/>
    </source>
</evidence>
<keyword evidence="3" id="KW-1185">Reference proteome</keyword>
<proteinExistence type="predicted"/>
<evidence type="ECO:0000313" key="3">
    <source>
        <dbReference type="Proteomes" id="UP000518605"/>
    </source>
</evidence>
<accession>A0A7W5C9H4</accession>
<dbReference type="EMBL" id="JACHXW010000009">
    <property type="protein sequence ID" value="MBB3153180.1"/>
    <property type="molecule type" value="Genomic_DNA"/>
</dbReference>
<gene>
    <name evidence="2" type="ORF">FHS16_003242</name>
</gene>
<organism evidence="2 3">
    <name type="scientific">Paenibacillus endophyticus</name>
    <dbReference type="NCBI Taxonomy" id="1294268"/>
    <lineage>
        <taxon>Bacteria</taxon>
        <taxon>Bacillati</taxon>
        <taxon>Bacillota</taxon>
        <taxon>Bacilli</taxon>
        <taxon>Bacillales</taxon>
        <taxon>Paenibacillaceae</taxon>
        <taxon>Paenibacillus</taxon>
    </lineage>
</organism>
<reference evidence="2 3" key="1">
    <citation type="submission" date="2020-08" db="EMBL/GenBank/DDBJ databases">
        <title>Genomic Encyclopedia of Type Strains, Phase III (KMG-III): the genomes of soil and plant-associated and newly described type strains.</title>
        <authorList>
            <person name="Whitman W."/>
        </authorList>
    </citation>
    <scope>NUCLEOTIDE SEQUENCE [LARGE SCALE GENOMIC DNA]</scope>
    <source>
        <strain evidence="2 3">CECT 8234</strain>
    </source>
</reference>
<feature type="transmembrane region" description="Helical" evidence="1">
    <location>
        <begin position="20"/>
        <end position="38"/>
    </location>
</feature>
<evidence type="ECO:0000313" key="2">
    <source>
        <dbReference type="EMBL" id="MBB3153180.1"/>
    </source>
</evidence>
<dbReference type="SUPFAM" id="SSF103473">
    <property type="entry name" value="MFS general substrate transporter"/>
    <property type="match status" value="1"/>
</dbReference>
<dbReference type="Proteomes" id="UP000518605">
    <property type="component" value="Unassembled WGS sequence"/>
</dbReference>
<dbReference type="Gene3D" id="1.20.1250.20">
    <property type="entry name" value="MFS general substrate transporter like domains"/>
    <property type="match status" value="1"/>
</dbReference>
<keyword evidence="1" id="KW-1133">Transmembrane helix</keyword>
<feature type="transmembrane region" description="Helical" evidence="1">
    <location>
        <begin position="58"/>
        <end position="79"/>
    </location>
</feature>
<dbReference type="InterPro" id="IPR036259">
    <property type="entry name" value="MFS_trans_sf"/>
</dbReference>
<keyword evidence="1" id="KW-0812">Transmembrane</keyword>
<keyword evidence="1" id="KW-0472">Membrane</keyword>
<name>A0A7W5C9H4_9BACL</name>
<protein>
    <submittedName>
        <fullName evidence="2">MFS family permease</fullName>
    </submittedName>
</protein>
<comment type="caution">
    <text evidence="2">The sequence shown here is derived from an EMBL/GenBank/DDBJ whole genome shotgun (WGS) entry which is preliminary data.</text>
</comment>
<dbReference type="AlphaFoldDB" id="A0A7W5C9H4"/>